<dbReference type="InterPro" id="IPR050646">
    <property type="entry name" value="Cas1"/>
</dbReference>
<keyword evidence="5 9" id="KW-0460">Magnesium</keyword>
<dbReference type="GO" id="GO:0004519">
    <property type="term" value="F:endonuclease activity"/>
    <property type="evidence" value="ECO:0007669"/>
    <property type="project" value="UniProtKB-UniRule"/>
</dbReference>
<comment type="subunit">
    <text evidence="9">Homodimer, forms a heterotetramer with a Cas2 homodimer.</text>
</comment>
<dbReference type="GO" id="GO:0043571">
    <property type="term" value="P:maintenance of CRISPR repeat elements"/>
    <property type="evidence" value="ECO:0007669"/>
    <property type="project" value="UniProtKB-UniRule"/>
</dbReference>
<keyword evidence="7 9" id="KW-0238">DNA-binding</keyword>
<keyword evidence="1 9" id="KW-0540">Nuclease</keyword>
<dbReference type="EMBL" id="CP003316">
    <property type="protein sequence ID" value="AFA39128.1"/>
    <property type="molecule type" value="Genomic_DNA"/>
</dbReference>
<dbReference type="GO" id="GO:0003677">
    <property type="term" value="F:DNA binding"/>
    <property type="evidence" value="ECO:0007669"/>
    <property type="project" value="UniProtKB-KW"/>
</dbReference>
<keyword evidence="6 9" id="KW-0051">Antiviral defense</keyword>
<evidence type="ECO:0000256" key="3">
    <source>
        <dbReference type="ARBA" id="ARBA00022759"/>
    </source>
</evidence>
<evidence type="ECO:0000256" key="9">
    <source>
        <dbReference type="HAMAP-Rule" id="MF_01470"/>
    </source>
</evidence>
<proteinExistence type="inferred from homology"/>
<feature type="binding site" evidence="9">
    <location>
        <position position="219"/>
    </location>
    <ligand>
        <name>Mn(2+)</name>
        <dbReference type="ChEBI" id="CHEBI:29035"/>
    </ligand>
</feature>
<dbReference type="Gene3D" id="1.20.120.920">
    <property type="entry name" value="CRISPR-associated endonuclease Cas1, C-terminal domain"/>
    <property type="match status" value="1"/>
</dbReference>
<reference evidence="10 11" key="1">
    <citation type="journal article" date="2012" name="Stand. Genomic Sci.">
        <title>Complete genome sequence of Pyrobaculum oguniense.</title>
        <authorList>
            <person name="Bernick D.L."/>
            <person name="Karplus K."/>
            <person name="Lui L.M."/>
            <person name="Coker J.K."/>
            <person name="Murphy J.N."/>
            <person name="Chan P.P."/>
            <person name="Cozen A.E."/>
            <person name="Lowe T.M."/>
        </authorList>
    </citation>
    <scope>NUCLEOTIDE SEQUENCE [LARGE SCALE GENOMIC DNA]</scope>
    <source>
        <strain evidence="10 11">TE7</strain>
    </source>
</reference>
<keyword evidence="2 9" id="KW-0479">Metal-binding</keyword>
<evidence type="ECO:0000313" key="10">
    <source>
        <dbReference type="EMBL" id="AFA39128.1"/>
    </source>
</evidence>
<dbReference type="Pfam" id="PF01867">
    <property type="entry name" value="Cas_Cas1"/>
    <property type="match status" value="1"/>
</dbReference>
<keyword evidence="3 9" id="KW-0255">Endonuclease</keyword>
<organism evidence="10 11">
    <name type="scientific">Pyrobaculum oguniense (strain DSM 13380 / JCM 10595 / TE7)</name>
    <dbReference type="NCBI Taxonomy" id="698757"/>
    <lineage>
        <taxon>Archaea</taxon>
        <taxon>Thermoproteota</taxon>
        <taxon>Thermoprotei</taxon>
        <taxon>Thermoproteales</taxon>
        <taxon>Thermoproteaceae</taxon>
        <taxon>Pyrobaculum</taxon>
    </lineage>
</organism>
<dbReference type="KEGG" id="pog:Pogu_1101"/>
<comment type="cofactor">
    <cofactor evidence="9">
        <name>Mg(2+)</name>
        <dbReference type="ChEBI" id="CHEBI:18420"/>
    </cofactor>
    <cofactor evidence="9">
        <name>Mn(2+)</name>
        <dbReference type="ChEBI" id="CHEBI:29035"/>
    </cofactor>
</comment>
<dbReference type="NCBIfam" id="TIGR00287">
    <property type="entry name" value="cas1"/>
    <property type="match status" value="1"/>
</dbReference>
<keyword evidence="4 9" id="KW-0378">Hydrolase</keyword>
<dbReference type="Proteomes" id="UP000009062">
    <property type="component" value="Chromosome"/>
</dbReference>
<dbReference type="EC" id="3.1.-.-" evidence="9"/>
<evidence type="ECO:0000256" key="2">
    <source>
        <dbReference type="ARBA" id="ARBA00022723"/>
    </source>
</evidence>
<name>H6QA06_PYROT</name>
<dbReference type="GO" id="GO:0046872">
    <property type="term" value="F:metal ion binding"/>
    <property type="evidence" value="ECO:0007669"/>
    <property type="project" value="UniProtKB-UniRule"/>
</dbReference>
<protein>
    <recommendedName>
        <fullName evidence="9">CRISPR-associated endonuclease Cas1</fullName>
        <ecNumber evidence="9">3.1.-.-</ecNumber>
    </recommendedName>
</protein>
<evidence type="ECO:0000313" key="11">
    <source>
        <dbReference type="Proteomes" id="UP000009062"/>
    </source>
</evidence>
<dbReference type="CDD" id="cd09636">
    <property type="entry name" value="Cas1_I-II-III"/>
    <property type="match status" value="1"/>
</dbReference>
<comment type="function">
    <text evidence="9">CRISPR (clustered regularly interspaced short palindromic repeat), is an adaptive immune system that provides protection against mobile genetic elements (viruses, transposable elements and conjugative plasmids). CRISPR clusters contain spacers, sequences complementary to antecedent mobile elements, and target invading nucleic acids. CRISPR clusters are transcribed and processed into CRISPR RNA (crRNA). Acts as a dsDNA endonuclease. Involved in the integration of spacer DNA into the CRISPR cassette.</text>
</comment>
<feature type="binding site" evidence="9">
    <location>
        <position position="234"/>
    </location>
    <ligand>
        <name>Mn(2+)</name>
        <dbReference type="ChEBI" id="CHEBI:29035"/>
    </ligand>
</feature>
<dbReference type="InterPro" id="IPR002729">
    <property type="entry name" value="CRISPR-assoc_Cas1"/>
</dbReference>
<dbReference type="eggNOG" id="arCOG01452">
    <property type="taxonomic scope" value="Archaea"/>
</dbReference>
<dbReference type="PANTHER" id="PTHR34353:SF2">
    <property type="entry name" value="CRISPR-ASSOCIATED ENDONUCLEASE CAS1 1"/>
    <property type="match status" value="1"/>
</dbReference>
<dbReference type="InterPro" id="IPR042211">
    <property type="entry name" value="CRISPR-assoc_Cas1_N"/>
</dbReference>
<dbReference type="Gene3D" id="3.100.10.20">
    <property type="entry name" value="CRISPR-associated endonuclease Cas1, N-terminal domain"/>
    <property type="match status" value="1"/>
</dbReference>
<evidence type="ECO:0000256" key="1">
    <source>
        <dbReference type="ARBA" id="ARBA00022722"/>
    </source>
</evidence>
<dbReference type="InterPro" id="IPR042206">
    <property type="entry name" value="CRISPR-assoc_Cas1_C"/>
</dbReference>
<dbReference type="HAMAP" id="MF_01470">
    <property type="entry name" value="Cas1"/>
    <property type="match status" value="1"/>
</dbReference>
<evidence type="ECO:0000256" key="8">
    <source>
        <dbReference type="ARBA" id="ARBA00023211"/>
    </source>
</evidence>
<keyword evidence="8 9" id="KW-0464">Manganese</keyword>
<dbReference type="GO" id="GO:0016787">
    <property type="term" value="F:hydrolase activity"/>
    <property type="evidence" value="ECO:0007669"/>
    <property type="project" value="UniProtKB-KW"/>
</dbReference>
<dbReference type="HOGENOM" id="CLU_052779_0_0_2"/>
<gene>
    <name evidence="9" type="primary">cas1</name>
    <name evidence="10" type="ordered locus">Pogu_1101</name>
</gene>
<keyword evidence="11" id="KW-1185">Reference proteome</keyword>
<dbReference type="STRING" id="698757.Pogu_1101"/>
<evidence type="ECO:0000256" key="7">
    <source>
        <dbReference type="ARBA" id="ARBA00023125"/>
    </source>
</evidence>
<sequence length="302" mass="33375">MEVVVKDWGVSLGYSRGALLIKKRGGAERIPLFQVDRIWILTGGVAISSRLVRALSRHFIDVVFFDAKGNPVARIFPPEANGTVTHRRAQYEAYLTGRGFELAKLVTYGKVVNQARALRRLGQWKRERYSALAEAASKIAELAGRIPSCADVQCVMGLEGAAASIYWDAVSKATGLPSRDPDGGDPFNLALNYGYGVLKYAVWRQVVVHGLDPYAGYIHADKSGRPSLVLDLMEEFRPHVDLMIIKLRPGEDWLEGGVLKREARAAVVEKWAEAKLEPLIAQQVGRAVAHLHGKADYKPYLL</sequence>
<evidence type="ECO:0000256" key="4">
    <source>
        <dbReference type="ARBA" id="ARBA00022801"/>
    </source>
</evidence>
<comment type="similarity">
    <text evidence="9">Belongs to the CRISPR-associated endonuclease Cas1 family.</text>
</comment>
<dbReference type="AlphaFoldDB" id="H6QA06"/>
<evidence type="ECO:0000256" key="6">
    <source>
        <dbReference type="ARBA" id="ARBA00023118"/>
    </source>
</evidence>
<evidence type="ECO:0000256" key="5">
    <source>
        <dbReference type="ARBA" id="ARBA00022842"/>
    </source>
</evidence>
<dbReference type="PANTHER" id="PTHR34353">
    <property type="entry name" value="CRISPR-ASSOCIATED ENDONUCLEASE CAS1 1"/>
    <property type="match status" value="1"/>
</dbReference>
<accession>H6QA06</accession>
<dbReference type="GO" id="GO:0051607">
    <property type="term" value="P:defense response to virus"/>
    <property type="evidence" value="ECO:0007669"/>
    <property type="project" value="UniProtKB-UniRule"/>
</dbReference>
<feature type="binding site" evidence="9">
    <location>
        <position position="159"/>
    </location>
    <ligand>
        <name>Mn(2+)</name>
        <dbReference type="ChEBI" id="CHEBI:29035"/>
    </ligand>
</feature>